<feature type="signal peptide" evidence="13">
    <location>
        <begin position="1"/>
        <end position="20"/>
    </location>
</feature>
<dbReference type="PROSITE" id="PS52016">
    <property type="entry name" value="TONB_DEPENDENT_REC_3"/>
    <property type="match status" value="1"/>
</dbReference>
<dbReference type="InterPro" id="IPR000531">
    <property type="entry name" value="Beta-barrel_TonB"/>
</dbReference>
<name>A0A1S1N005_9GAMM</name>
<keyword evidence="10 11" id="KW-0998">Cell outer membrane</keyword>
<dbReference type="InterPro" id="IPR012910">
    <property type="entry name" value="Plug_dom"/>
</dbReference>
<feature type="domain" description="TonB-dependent receptor-like beta-barrel" evidence="14">
    <location>
        <begin position="235"/>
        <end position="654"/>
    </location>
</feature>
<dbReference type="Proteomes" id="UP000179786">
    <property type="component" value="Unassembled WGS sequence"/>
</dbReference>
<gene>
    <name evidence="16" type="ORF">BET10_11110</name>
</gene>
<evidence type="ECO:0000256" key="11">
    <source>
        <dbReference type="PROSITE-ProRule" id="PRU01360"/>
    </source>
</evidence>
<dbReference type="GO" id="GO:0044718">
    <property type="term" value="P:siderophore transmembrane transport"/>
    <property type="evidence" value="ECO:0007669"/>
    <property type="project" value="TreeGrafter"/>
</dbReference>
<evidence type="ECO:0000259" key="15">
    <source>
        <dbReference type="Pfam" id="PF07715"/>
    </source>
</evidence>
<evidence type="ECO:0000256" key="13">
    <source>
        <dbReference type="SAM" id="SignalP"/>
    </source>
</evidence>
<dbReference type="PANTHER" id="PTHR30069">
    <property type="entry name" value="TONB-DEPENDENT OUTER MEMBRANE RECEPTOR"/>
    <property type="match status" value="1"/>
</dbReference>
<keyword evidence="4 11" id="KW-1134">Transmembrane beta strand</keyword>
<evidence type="ECO:0000256" key="6">
    <source>
        <dbReference type="ARBA" id="ARBA00022729"/>
    </source>
</evidence>
<evidence type="ECO:0000256" key="1">
    <source>
        <dbReference type="ARBA" id="ARBA00004571"/>
    </source>
</evidence>
<evidence type="ECO:0000256" key="8">
    <source>
        <dbReference type="ARBA" id="ARBA00023136"/>
    </source>
</evidence>
<evidence type="ECO:0000256" key="2">
    <source>
        <dbReference type="ARBA" id="ARBA00008143"/>
    </source>
</evidence>
<dbReference type="OrthoDB" id="9758929at2"/>
<dbReference type="Pfam" id="PF00593">
    <property type="entry name" value="TonB_dep_Rec_b-barrel"/>
    <property type="match status" value="1"/>
</dbReference>
<keyword evidence="17" id="KW-1185">Reference proteome</keyword>
<proteinExistence type="inferred from homology"/>
<evidence type="ECO:0000256" key="9">
    <source>
        <dbReference type="ARBA" id="ARBA00023170"/>
    </source>
</evidence>
<evidence type="ECO:0000256" key="7">
    <source>
        <dbReference type="ARBA" id="ARBA00023077"/>
    </source>
</evidence>
<keyword evidence="7 12" id="KW-0798">TonB box</keyword>
<keyword evidence="5 11" id="KW-0812">Transmembrane</keyword>
<dbReference type="InterPro" id="IPR037066">
    <property type="entry name" value="Plug_dom_sf"/>
</dbReference>
<evidence type="ECO:0000256" key="3">
    <source>
        <dbReference type="ARBA" id="ARBA00022448"/>
    </source>
</evidence>
<keyword evidence="9" id="KW-0675">Receptor</keyword>
<feature type="domain" description="TonB-dependent receptor plug" evidence="15">
    <location>
        <begin position="55"/>
        <end position="158"/>
    </location>
</feature>
<protein>
    <recommendedName>
        <fullName evidence="18">TonB-dependent receptor</fullName>
    </recommendedName>
</protein>
<dbReference type="Pfam" id="PF07715">
    <property type="entry name" value="Plug"/>
    <property type="match status" value="1"/>
</dbReference>
<feature type="chain" id="PRO_5010359390" description="TonB-dependent receptor" evidence="13">
    <location>
        <begin position="21"/>
        <end position="687"/>
    </location>
</feature>
<comment type="subcellular location">
    <subcellularLocation>
        <location evidence="1 11">Cell outer membrane</location>
        <topology evidence="1 11">Multi-pass membrane protein</topology>
    </subcellularLocation>
</comment>
<comment type="caution">
    <text evidence="16">The sequence shown here is derived from an EMBL/GenBank/DDBJ whole genome shotgun (WGS) entry which is preliminary data.</text>
</comment>
<evidence type="ECO:0000313" key="16">
    <source>
        <dbReference type="EMBL" id="OHU91366.1"/>
    </source>
</evidence>
<evidence type="ECO:0000313" key="17">
    <source>
        <dbReference type="Proteomes" id="UP000179786"/>
    </source>
</evidence>
<dbReference type="Gene3D" id="2.170.130.10">
    <property type="entry name" value="TonB-dependent receptor, plug domain"/>
    <property type="match status" value="1"/>
</dbReference>
<sequence length="687" mass="79561">MNYLCAVTLIFCFIHCPVIASEKNEQQGLFSLPVEELLQLEVTVAARKSEPWLSSSGTVYVIGKNEIENYGWRDLKEILASIPNMDYFYQWSWLPGGQRGFTGNMSGTLMLIDGREVQNLLANEAFIMNNFPASRIERVEVLQGPNSTLYGGNATQGVINVITRLGQDENELSLIAAEADTKHAHLLLNHQYDQLSVALSASYFESAQDYEQLRAFVMNPTEFSRSSKDALRDLNPDNFRNDERNYTLDGRMNYQDFYVGANVSRSENVSGIEAVTYDYVTGDDSRRGYENYYLGKRIELNPRLSGFFEVSYFREYKEKDRLTTQVPDDAQSYEDLFQYNEREDIGPSDRVRVNTQWQYQIDEQTDWIVGYDGWRTHIGRKIKYRKTDEKTILFTPPEWAQDKEKSEKHALFAQYSKTFNWQSKSLKISAGLRHNQQDFTNSAYLPRASIVYQPDSSEAFKFTYGEAFRPPTIFEFDLVVDDELDSQTMKMSELNWSKSFSWNDITFANIAAVYHMKAENFYEKILDPELGVWQTRVTGEHAITGFENQLKFQANHWQGQVSYRFVQPDKTRVGETTEVLDIPTHKLKVGLVYRLSKTWRVAGFIDHWSKVNTQANALLGGGTVVEQIPSWTTVNLHVFRQSQRYSIGLYIENLFDRDYYHSNARGTSPVKYLQAPRNVRLQMRYNF</sequence>
<evidence type="ECO:0000256" key="10">
    <source>
        <dbReference type="ARBA" id="ARBA00023237"/>
    </source>
</evidence>
<keyword evidence="6 13" id="KW-0732">Signal</keyword>
<accession>A0A1S1N005</accession>
<evidence type="ECO:0000256" key="5">
    <source>
        <dbReference type="ARBA" id="ARBA00022692"/>
    </source>
</evidence>
<dbReference type="EMBL" id="MKJU01000025">
    <property type="protein sequence ID" value="OHU91366.1"/>
    <property type="molecule type" value="Genomic_DNA"/>
</dbReference>
<dbReference type="InterPro" id="IPR036942">
    <property type="entry name" value="Beta-barrel_TonB_sf"/>
</dbReference>
<comment type="similarity">
    <text evidence="2">Belongs to the TonB-dependent receptor family. Hemoglobin/haptoglobin binding protein subfamily.</text>
</comment>
<evidence type="ECO:0000256" key="12">
    <source>
        <dbReference type="RuleBase" id="RU003357"/>
    </source>
</evidence>
<dbReference type="SUPFAM" id="SSF56935">
    <property type="entry name" value="Porins"/>
    <property type="match status" value="1"/>
</dbReference>
<organism evidence="16 17">
    <name type="scientific">Pseudoalteromonas amylolytica</name>
    <dbReference type="NCBI Taxonomy" id="1859457"/>
    <lineage>
        <taxon>Bacteria</taxon>
        <taxon>Pseudomonadati</taxon>
        <taxon>Pseudomonadota</taxon>
        <taxon>Gammaproteobacteria</taxon>
        <taxon>Alteromonadales</taxon>
        <taxon>Pseudoalteromonadaceae</taxon>
        <taxon>Pseudoalteromonas</taxon>
    </lineage>
</organism>
<dbReference type="InterPro" id="IPR039426">
    <property type="entry name" value="TonB-dep_rcpt-like"/>
</dbReference>
<dbReference type="GO" id="GO:0015344">
    <property type="term" value="F:siderophore uptake transmembrane transporter activity"/>
    <property type="evidence" value="ECO:0007669"/>
    <property type="project" value="TreeGrafter"/>
</dbReference>
<reference evidence="16 17" key="1">
    <citation type="submission" date="2016-09" db="EMBL/GenBank/DDBJ databases">
        <title>Pseudoalteromonas amylolytica sp. nov., isolated from the surface seawater.</title>
        <authorList>
            <person name="Wu Y.-H."/>
            <person name="Cheng H."/>
            <person name="Jin X.-B."/>
            <person name="Wang C.-S."/>
            <person name="Xu X.-W."/>
        </authorList>
    </citation>
    <scope>NUCLEOTIDE SEQUENCE [LARGE SCALE GENOMIC DNA]</scope>
    <source>
        <strain evidence="16 17">JW1</strain>
    </source>
</reference>
<evidence type="ECO:0000256" key="4">
    <source>
        <dbReference type="ARBA" id="ARBA00022452"/>
    </source>
</evidence>
<dbReference type="GO" id="GO:0009279">
    <property type="term" value="C:cell outer membrane"/>
    <property type="evidence" value="ECO:0007669"/>
    <property type="project" value="UniProtKB-SubCell"/>
</dbReference>
<keyword evidence="8 11" id="KW-0472">Membrane</keyword>
<evidence type="ECO:0000259" key="14">
    <source>
        <dbReference type="Pfam" id="PF00593"/>
    </source>
</evidence>
<evidence type="ECO:0008006" key="18">
    <source>
        <dbReference type="Google" id="ProtNLM"/>
    </source>
</evidence>
<dbReference type="AlphaFoldDB" id="A0A1S1N005"/>
<dbReference type="PANTHER" id="PTHR30069:SF29">
    <property type="entry name" value="HEMOGLOBIN AND HEMOGLOBIN-HAPTOGLOBIN-BINDING PROTEIN 1-RELATED"/>
    <property type="match status" value="1"/>
</dbReference>
<keyword evidence="3 11" id="KW-0813">Transport</keyword>
<dbReference type="STRING" id="1859457.BET10_11110"/>
<dbReference type="Gene3D" id="2.40.170.20">
    <property type="entry name" value="TonB-dependent receptor, beta-barrel domain"/>
    <property type="match status" value="1"/>
</dbReference>